<feature type="transmembrane region" description="Helical" evidence="1">
    <location>
        <begin position="113"/>
        <end position="133"/>
    </location>
</feature>
<proteinExistence type="predicted"/>
<organism evidence="3 4">
    <name type="scientific">Labrys wisconsinensis</name>
    <dbReference type="NCBI Taxonomy" id="425677"/>
    <lineage>
        <taxon>Bacteria</taxon>
        <taxon>Pseudomonadati</taxon>
        <taxon>Pseudomonadota</taxon>
        <taxon>Alphaproteobacteria</taxon>
        <taxon>Hyphomicrobiales</taxon>
        <taxon>Xanthobacteraceae</taxon>
        <taxon>Labrys</taxon>
    </lineage>
</organism>
<keyword evidence="1" id="KW-0472">Membrane</keyword>
<evidence type="ECO:0000256" key="1">
    <source>
        <dbReference type="SAM" id="Phobius"/>
    </source>
</evidence>
<evidence type="ECO:0000313" key="4">
    <source>
        <dbReference type="Proteomes" id="UP001242480"/>
    </source>
</evidence>
<dbReference type="Proteomes" id="UP001242480">
    <property type="component" value="Unassembled WGS sequence"/>
</dbReference>
<dbReference type="Pfam" id="PF12281">
    <property type="entry name" value="NTP_transf_8"/>
    <property type="match status" value="1"/>
</dbReference>
<keyword evidence="1" id="KW-1133">Transmembrane helix</keyword>
<sequence length="331" mass="36236">MAPTPIPGTVLTLYADLVQKIEAARYLPATISRKTVKGEVYLYADEKHGGTRRQRYIGPQIDPEAAKEAEQIQFTSQQAKLWRDQVTMIRRAGIPGPSLEVGRLLEAISRSGMFGTGLILVGTVAFGLYPLVVGKRLRGAAMMTQDADLAVASIADVRGDADLTTVLQRADPTFRPVPPLDRESLPKKFQAASGFEVEVLTPVRTRADVENVAVKGLGAGATPLHFLEFLIRDSMRAVALYNSGVPVTIPTPARYAVHKLIIAQERRNGTMKRIKDLAQARILRDAFVGTEHAFDWQALMEDVTARGGKWKANVDRSLRMLDAGVGMAEFT</sequence>
<comment type="caution">
    <text evidence="3">The sequence shown here is derived from an EMBL/GenBank/DDBJ whole genome shotgun (WGS) entry which is preliminary data.</text>
</comment>
<protein>
    <recommendedName>
        <fullName evidence="2">Nucleotidyltransferase-like domain-containing protein</fullName>
    </recommendedName>
</protein>
<reference evidence="3 4" key="1">
    <citation type="submission" date="2023-07" db="EMBL/GenBank/DDBJ databases">
        <title>Genomic Encyclopedia of Type Strains, Phase IV (KMG-IV): sequencing the most valuable type-strain genomes for metagenomic binning, comparative biology and taxonomic classification.</title>
        <authorList>
            <person name="Goeker M."/>
        </authorList>
    </citation>
    <scope>NUCLEOTIDE SEQUENCE [LARGE SCALE GENOMIC DNA]</scope>
    <source>
        <strain evidence="3 4">DSM 19619</strain>
    </source>
</reference>
<dbReference type="EMBL" id="JAUSVX010000006">
    <property type="protein sequence ID" value="MDQ0470544.1"/>
    <property type="molecule type" value="Genomic_DNA"/>
</dbReference>
<dbReference type="RefSeq" id="WP_307274607.1">
    <property type="nucleotide sequence ID" value="NZ_JAUSVX010000006.1"/>
</dbReference>
<evidence type="ECO:0000259" key="2">
    <source>
        <dbReference type="Pfam" id="PF12281"/>
    </source>
</evidence>
<dbReference type="InterPro" id="IPR058575">
    <property type="entry name" value="NTP_transf_8_dom"/>
</dbReference>
<gene>
    <name evidence="3" type="ORF">QO011_003563</name>
</gene>
<feature type="domain" description="Nucleotidyltransferase-like" evidence="2">
    <location>
        <begin position="100"/>
        <end position="295"/>
    </location>
</feature>
<evidence type="ECO:0000313" key="3">
    <source>
        <dbReference type="EMBL" id="MDQ0470544.1"/>
    </source>
</evidence>
<name>A0ABU0J8E5_9HYPH</name>
<keyword evidence="4" id="KW-1185">Reference proteome</keyword>
<keyword evidence="1" id="KW-0812">Transmembrane</keyword>
<accession>A0ABU0J8E5</accession>